<evidence type="ECO:0000256" key="5">
    <source>
        <dbReference type="ARBA" id="ARBA00023288"/>
    </source>
</evidence>
<evidence type="ECO:0000256" key="2">
    <source>
        <dbReference type="ARBA" id="ARBA00022729"/>
    </source>
</evidence>
<keyword evidence="8" id="KW-1185">Reference proteome</keyword>
<evidence type="ECO:0000256" key="1">
    <source>
        <dbReference type="ARBA" id="ARBA00022475"/>
    </source>
</evidence>
<dbReference type="InterPro" id="IPR006059">
    <property type="entry name" value="SBP"/>
</dbReference>
<keyword evidence="5" id="KW-0449">Lipoprotein</keyword>
<feature type="chain" id="PRO_5039693098" evidence="6">
    <location>
        <begin position="23"/>
        <end position="421"/>
    </location>
</feature>
<evidence type="ECO:0000313" key="8">
    <source>
        <dbReference type="Proteomes" id="UP000183410"/>
    </source>
</evidence>
<dbReference type="EMBL" id="FONN01000020">
    <property type="protein sequence ID" value="SFF24957.1"/>
    <property type="molecule type" value="Genomic_DNA"/>
</dbReference>
<accession>A0A1I2H7I3</accession>
<dbReference type="InterPro" id="IPR050490">
    <property type="entry name" value="Bact_solute-bd_prot1"/>
</dbReference>
<dbReference type="Proteomes" id="UP000183410">
    <property type="component" value="Unassembled WGS sequence"/>
</dbReference>
<gene>
    <name evidence="7" type="ORF">SAMN04487969_12033</name>
</gene>
<evidence type="ECO:0000256" key="4">
    <source>
        <dbReference type="ARBA" id="ARBA00023139"/>
    </source>
</evidence>
<dbReference type="CDD" id="cd14747">
    <property type="entry name" value="PBP2_MalE"/>
    <property type="match status" value="1"/>
</dbReference>
<feature type="signal peptide" evidence="6">
    <location>
        <begin position="1"/>
        <end position="22"/>
    </location>
</feature>
<dbReference type="AlphaFoldDB" id="A0A1I2H7I3"/>
<dbReference type="PROSITE" id="PS51257">
    <property type="entry name" value="PROKAR_LIPOPROTEIN"/>
    <property type="match status" value="1"/>
</dbReference>
<reference evidence="8" key="1">
    <citation type="submission" date="2016-10" db="EMBL/GenBank/DDBJ databases">
        <authorList>
            <person name="Varghese N."/>
            <person name="Submissions S."/>
        </authorList>
    </citation>
    <scope>NUCLEOTIDE SEQUENCE [LARGE SCALE GENOMIC DNA]</scope>
    <source>
        <strain evidence="8">CGMCC 1.10223</strain>
    </source>
</reference>
<dbReference type="PANTHER" id="PTHR43649:SF33">
    <property type="entry name" value="POLYGALACTURONAN_RHAMNOGALACTURONAN-BINDING PROTEIN YTCQ"/>
    <property type="match status" value="1"/>
</dbReference>
<protein>
    <submittedName>
        <fullName evidence="7">Multiple sugar transport system substrate-binding protein</fullName>
    </submittedName>
</protein>
<evidence type="ECO:0000256" key="6">
    <source>
        <dbReference type="SAM" id="SignalP"/>
    </source>
</evidence>
<keyword evidence="7" id="KW-0813">Transport</keyword>
<dbReference type="OrthoDB" id="9808332at2"/>
<dbReference type="RefSeq" id="WP_046229597.1">
    <property type="nucleotide sequence ID" value="NZ_FONN01000020.1"/>
</dbReference>
<sequence length="421" mass="46210">MFNKSVKTALISTMLLSGILTACSTSNDTNTTGEAATGDQPVTIKVWGMGDQEQTLKTISEQFETDNPNIKVDVQVIPWGSAHDKLLTAVASKSGPDVLQMGTSWMPEFANAGALLDLTPYIDQYPEFKPENFFEGIVNTTQFDGKTFGIPWYAETRVLFYRTDLLKEVGYDKAPATWDELKDAATKLTARGEGKYGIDLVPGEPTLGIMFARQNGSKIFGEQNKPLFNQPEFVDAVKYVGSFYQEKLSPVDLGIDAVQGFAGDGVIPMFISGPWMIKPIKEQAPDIEGKWATAVLPSGPANNNSILGGSDLTVFKYSKNQEAAVKFIAYMSKPEVQLKWKELSDALPAVQSVWQDASMTADPNLQVIGEQLKHAEATPALTAYDQISQKYVASFEQIYRANADVQKQMDALNVEAEKLIK</sequence>
<organism evidence="7 8">
    <name type="scientific">Paenibacillus algorifonticola</name>
    <dbReference type="NCBI Taxonomy" id="684063"/>
    <lineage>
        <taxon>Bacteria</taxon>
        <taxon>Bacillati</taxon>
        <taxon>Bacillota</taxon>
        <taxon>Bacilli</taxon>
        <taxon>Bacillales</taxon>
        <taxon>Paenibacillaceae</taxon>
        <taxon>Paenibacillus</taxon>
    </lineage>
</organism>
<keyword evidence="3" id="KW-0472">Membrane</keyword>
<keyword evidence="2 6" id="KW-0732">Signal</keyword>
<keyword evidence="1" id="KW-1003">Cell membrane</keyword>
<dbReference type="Pfam" id="PF01547">
    <property type="entry name" value="SBP_bac_1"/>
    <property type="match status" value="1"/>
</dbReference>
<evidence type="ECO:0000256" key="3">
    <source>
        <dbReference type="ARBA" id="ARBA00023136"/>
    </source>
</evidence>
<keyword evidence="4" id="KW-0564">Palmitate</keyword>
<name>A0A1I2H7I3_9BACL</name>
<evidence type="ECO:0000313" key="7">
    <source>
        <dbReference type="EMBL" id="SFF24957.1"/>
    </source>
</evidence>
<keyword evidence="7" id="KW-0762">Sugar transport</keyword>
<proteinExistence type="predicted"/>
<dbReference type="PANTHER" id="PTHR43649">
    <property type="entry name" value="ARABINOSE-BINDING PROTEIN-RELATED"/>
    <property type="match status" value="1"/>
</dbReference>
<dbReference type="Gene3D" id="3.40.190.10">
    <property type="entry name" value="Periplasmic binding protein-like II"/>
    <property type="match status" value="2"/>
</dbReference>
<dbReference type="SUPFAM" id="SSF53850">
    <property type="entry name" value="Periplasmic binding protein-like II"/>
    <property type="match status" value="1"/>
</dbReference>